<feature type="compositionally biased region" description="Polar residues" evidence="1">
    <location>
        <begin position="1894"/>
        <end position="1907"/>
    </location>
</feature>
<feature type="region of interest" description="Disordered" evidence="1">
    <location>
        <begin position="1887"/>
        <end position="1921"/>
    </location>
</feature>
<evidence type="ECO:0000256" key="2">
    <source>
        <dbReference type="SAM" id="Phobius"/>
    </source>
</evidence>
<organism evidence="3 4">
    <name type="scientific">Chilo suppressalis</name>
    <name type="common">Asiatic rice borer moth</name>
    <dbReference type="NCBI Taxonomy" id="168631"/>
    <lineage>
        <taxon>Eukaryota</taxon>
        <taxon>Metazoa</taxon>
        <taxon>Ecdysozoa</taxon>
        <taxon>Arthropoda</taxon>
        <taxon>Hexapoda</taxon>
        <taxon>Insecta</taxon>
        <taxon>Pterygota</taxon>
        <taxon>Neoptera</taxon>
        <taxon>Endopterygota</taxon>
        <taxon>Lepidoptera</taxon>
        <taxon>Glossata</taxon>
        <taxon>Ditrysia</taxon>
        <taxon>Pyraloidea</taxon>
        <taxon>Crambidae</taxon>
        <taxon>Crambinae</taxon>
        <taxon>Chilo</taxon>
    </lineage>
</organism>
<feature type="compositionally biased region" description="Basic and acidic residues" evidence="1">
    <location>
        <begin position="2180"/>
        <end position="2200"/>
    </location>
</feature>
<feature type="region of interest" description="Disordered" evidence="1">
    <location>
        <begin position="2296"/>
        <end position="2325"/>
    </location>
</feature>
<feature type="compositionally biased region" description="Low complexity" evidence="1">
    <location>
        <begin position="2299"/>
        <end position="2311"/>
    </location>
</feature>
<dbReference type="EMBL" id="OU963919">
    <property type="protein sequence ID" value="CAH0403898.1"/>
    <property type="molecule type" value="Genomic_DNA"/>
</dbReference>
<keyword evidence="2" id="KW-0472">Membrane</keyword>
<sequence length="2562" mass="284206">MSELTSVEDYAVILIWLGIFSFYTTLLTVTALGVAFILRKRRSSILKSQRPPRTPFSELEFHVATPTDTAKSRRVSFSRRTGVAEFVTNEATTTWKNFYEEHNKSLESSGNDSLANHPPKQTVGHLGRRIFDQQFQEIEAVDFMTSLDNHSGRIVNTSLNKANFTQQLASLECTGGDKTLLAPQQNFEMSLFTDHQANVFSEDLVIPTMGEATDRIDVNFSAIQAIGPSEVIDDLDQIQEDMQRVQSNGFCPGPFNGRNDLSEYIEVDLNLTHGTIKNDVCDMSITDIIPSPKVQEVSKSNSLSLDKNARERDWVADKENIALVDGCSPPVRTSEKRKTIVYDNETGNVSMTQSLPANIILPQRNTASEKRRTIVYESDSADISVTQAVPVNIVIVNPNKEKRKTIIYGNETGNISITQAIPSNIIFPDKSNTSTNINMADRNKSLPPEDDIDNVSFTQAVPIAKIISSDVGPKSTSAEDTNSYVPCKDNESLHVSEINNMSITKPIGAMIDVHSPPNVDALMGAIKEKFDVKNKTESVLETNVKFNNITANDNALYSNISGMMGKKFKPSLLKEVPDETKSLMSKCPNETLSMNESLPEQSKVSEKRKTIVYESNSTDISVTQAVPVNIVIVNLNKEKRKTIIYENDTGNISVTQAIPSNIFFPDKSNTSTNINMADRNKSLPPEDDIDVSFTQAVPIAKIISSDVGPKPISAEDRNSYVPCKDNESLDISEINNMSITKPIGAMINVHSPHKVDALMGAIKEKFDVNNETEFVLETNVKFNNITSNNKVLYSNISGMMGKNIKPSLLKEVQDETKSSMSKCPNEIQSMNLSLPEQSKVSEKRKTIVYESDSADISVTQAVPVNIVIVNPNKENVPDNILVKKDKEKRNTIISNNESGNISMTLPLEDDIYNVSFTQTIPIAKIISNDVPFKSTVVGERNSNVPCKDNDRQSTIIFGNKSLELSQVNNMSITKPIGAVMDVHSPPNVDELMGEITKKFDIKNELVRDTTVKFENKSPYVNAPSGDVSGIIENIIKPSYLKDKPDENKLPMINGVNEILAMNVILPEQSKISGKRRTTVSDSDFANISVTQAVPGNSVLDNGDKEKQLNKISEKRKTIVYDSDSANISVTQTVPSNLMLENEDKENQLNKISEKRRTIVYDSDSANISVTQAIPSNLMLDNEDKENQLNKISEKRRTIVYDSDSANISVTQAIPSNLMLDNEDKENQLNKISEKRRTIVYDSDSANISVTQTVPCNLMQEQDKEKRKTIISGSFLENKSIREMRVTSDVNSSSSNLLLGEHSRINSQVQQSILDDMPAEIKSMMTDSISETYAKNFSEITNNKTTDKRRTIVFENDLSDISLNVVLVKENKEKRKTIISNEESGNISMTQAICSNIIMAERKKSFLPEDDIDKVKDIDSVALTQDNAKITYSDVGSKVVNAEDTNSKVPCKDNESFGISKINNISINKIGAMIDIHSPPNVDELMGEIVKKIDVTNQSVMDTNVKFDNISFNDNAISGNVSGMMEKDIEPNFLKEVPDETNLQMRKCVNETLSMNVSLSEQSKISEHRKTIVHESNIANLSVTQAEPVNLMLENDDKENRKTIISEIDTSDISVSQANNTNIISARKYKTIIFEDEPETCADTQTIPTHCNSTHIQADLSPSSQIDINIEESNSSSAMPSSCKISLEDKLASETSFKPDIQLLPLKKSACGEISYMKKSKDFDESNSTLAISCKVPIEDNLARETSTKTEIQLSPLEKTAFGDISNTKESKDIEESNQSPLKTSYKITFQDKLESDIQPSPLKKTALGEISYVNESKVKVIPGYLKDVSDELKALMTDLVKPNADLIPFSTIDKSKDIPKNPSTCSTQIQTNLITSSQIDLNIEETNSASASSGNLGNMSTPSFSNGPKSRKSSLKSPKTVRLPEASICPKLASPSTAISDKVIVFDHNNPLNNVLLVPPDCSNVHRYQPKLNEIYAERNDEKDLEKTPLKESELSGKNVTQFNVESVTFSQVGDTEKIQINESSFSISSKSTSAPEYERVYELKDTKVNTVIAMKENKELLETSSSLTLVDDAITSNNLYVDHGLASEKLGSPSDKKRLSAVQIIYQNDEEEFCKNKSSISTSNDDMRESQKYGSKAKKRIYSPTKRNQHEQSDLTSLENTPKQVSKMQKLSISPNPYKPEKDSEKLEAEKDNSSHDMDVDTSLNVNEISESKTKHKEKSPQKTKPGTNITVQQLITEYELQENIDQDALNKHILEALSKSGSLANTASVTDASAKSPEMASSFTSSKNQIEMHDACSVTTTDTKSSVTSDRSDWRTDPSTSKTLVSECDSSVNVVAKIDMLPFMGSYECEWEPSGSDTWAFRLLHGRLRLTVRLAHRHDNATRTRVRADTPVLAVNLDTVHTDKQNSVAELCVRFASAAMRQHVSRGCSRAGSVVTLVRRCAAVARLATRWGRAVHDARLHLACTLQGDTLALKVANIPLRSVWEVTMRLQLVTDEPVAFPCACDVKVTRVVSDVKITDEEVNKLLATLPRDWGHVPRAIWKIFRYLKNKTRDEDLLGLS</sequence>
<proteinExistence type="predicted"/>
<accession>A0ABN8B3Y2</accession>
<name>A0ABN8B3Y2_CHISP</name>
<feature type="region of interest" description="Disordered" evidence="1">
    <location>
        <begin position="2117"/>
        <end position="2227"/>
    </location>
</feature>
<keyword evidence="2" id="KW-1133">Transmembrane helix</keyword>
<evidence type="ECO:0000313" key="3">
    <source>
        <dbReference type="EMBL" id="CAH0403898.1"/>
    </source>
</evidence>
<evidence type="ECO:0000256" key="1">
    <source>
        <dbReference type="SAM" id="MobiDB-lite"/>
    </source>
</evidence>
<protein>
    <submittedName>
        <fullName evidence="3">Uncharacterized protein</fullName>
    </submittedName>
</protein>
<gene>
    <name evidence="3" type="ORF">CHILSU_LOCUS7190</name>
</gene>
<feature type="transmembrane region" description="Helical" evidence="2">
    <location>
        <begin position="12"/>
        <end position="38"/>
    </location>
</feature>
<keyword evidence="2" id="KW-0812">Transmembrane</keyword>
<reference evidence="3" key="1">
    <citation type="submission" date="2021-12" db="EMBL/GenBank/DDBJ databases">
        <authorList>
            <person name="King R."/>
        </authorList>
    </citation>
    <scope>NUCLEOTIDE SEQUENCE</scope>
</reference>
<feature type="compositionally biased region" description="Polar residues" evidence="1">
    <location>
        <begin position="2155"/>
        <end position="2176"/>
    </location>
</feature>
<keyword evidence="4" id="KW-1185">Reference proteome</keyword>
<dbReference type="Proteomes" id="UP001153292">
    <property type="component" value="Chromosome 26"/>
</dbReference>
<evidence type="ECO:0000313" key="4">
    <source>
        <dbReference type="Proteomes" id="UP001153292"/>
    </source>
</evidence>